<sequence length="185" mass="20973">MLVLLGLLIAWGVNPQRRHFYDHWFTNAGGTVAAGNFDRFLKRKRLAFILSNLHFTSNDDELSGTDRAWYSGAKRNTYRSWNVPESVQSVDHSTGPAAVMRNLEAVLPPPSDGVYYLIDTDRFYTSVQLAYQLLQWRVYSVGTIQGGRQGYCDALVIKRNRPQRFSHGAARMAIAKNFPLMTSLV</sequence>
<evidence type="ECO:0000256" key="1">
    <source>
        <dbReference type="SAM" id="SignalP"/>
    </source>
</evidence>
<name>A0A2P4Y977_9STRA</name>
<dbReference type="PANTHER" id="PTHR46599:SF3">
    <property type="entry name" value="PIGGYBAC TRANSPOSABLE ELEMENT-DERIVED PROTEIN 4"/>
    <property type="match status" value="1"/>
</dbReference>
<protein>
    <recommendedName>
        <fullName evidence="4">PiggyBac transposable element-derived protein domain-containing protein</fullName>
    </recommendedName>
</protein>
<dbReference type="Proteomes" id="UP000237271">
    <property type="component" value="Unassembled WGS sequence"/>
</dbReference>
<accession>A0A2P4Y977</accession>
<keyword evidence="3" id="KW-1185">Reference proteome</keyword>
<gene>
    <name evidence="2" type="ORF">PHPALM_8695</name>
</gene>
<dbReference type="OrthoDB" id="117306at2759"/>
<evidence type="ECO:0000313" key="3">
    <source>
        <dbReference type="Proteomes" id="UP000237271"/>
    </source>
</evidence>
<dbReference type="PANTHER" id="PTHR46599">
    <property type="entry name" value="PIGGYBAC TRANSPOSABLE ELEMENT-DERIVED PROTEIN 4"/>
    <property type="match status" value="1"/>
</dbReference>
<comment type="caution">
    <text evidence="2">The sequence shown here is derived from an EMBL/GenBank/DDBJ whole genome shotgun (WGS) entry which is preliminary data.</text>
</comment>
<dbReference type="AlphaFoldDB" id="A0A2P4Y977"/>
<proteinExistence type="predicted"/>
<feature type="signal peptide" evidence="1">
    <location>
        <begin position="1"/>
        <end position="15"/>
    </location>
</feature>
<organism evidence="2 3">
    <name type="scientific">Phytophthora palmivora</name>
    <dbReference type="NCBI Taxonomy" id="4796"/>
    <lineage>
        <taxon>Eukaryota</taxon>
        <taxon>Sar</taxon>
        <taxon>Stramenopiles</taxon>
        <taxon>Oomycota</taxon>
        <taxon>Peronosporomycetes</taxon>
        <taxon>Peronosporales</taxon>
        <taxon>Peronosporaceae</taxon>
        <taxon>Phytophthora</taxon>
    </lineage>
</organism>
<evidence type="ECO:0008006" key="4">
    <source>
        <dbReference type="Google" id="ProtNLM"/>
    </source>
</evidence>
<dbReference type="EMBL" id="NCKW01004881">
    <property type="protein sequence ID" value="POM74363.1"/>
    <property type="molecule type" value="Genomic_DNA"/>
</dbReference>
<keyword evidence="1" id="KW-0732">Signal</keyword>
<evidence type="ECO:0000313" key="2">
    <source>
        <dbReference type="EMBL" id="POM74363.1"/>
    </source>
</evidence>
<feature type="chain" id="PRO_5015200000" description="PiggyBac transposable element-derived protein domain-containing protein" evidence="1">
    <location>
        <begin position="16"/>
        <end position="185"/>
    </location>
</feature>
<reference evidence="2 3" key="1">
    <citation type="journal article" date="2017" name="Genome Biol. Evol.">
        <title>Phytophthora megakarya and P. palmivora, closely related causal agents of cacao black pod rot, underwent increases in genome sizes and gene numbers by different mechanisms.</title>
        <authorList>
            <person name="Ali S.S."/>
            <person name="Shao J."/>
            <person name="Lary D.J."/>
            <person name="Kronmiller B."/>
            <person name="Shen D."/>
            <person name="Strem M.D."/>
            <person name="Amoako-Attah I."/>
            <person name="Akrofi A.Y."/>
            <person name="Begoude B.A."/>
            <person name="Ten Hoopen G.M."/>
            <person name="Coulibaly K."/>
            <person name="Kebe B.I."/>
            <person name="Melnick R.L."/>
            <person name="Guiltinan M.J."/>
            <person name="Tyler B.M."/>
            <person name="Meinhardt L.W."/>
            <person name="Bailey B.A."/>
        </authorList>
    </citation>
    <scope>NUCLEOTIDE SEQUENCE [LARGE SCALE GENOMIC DNA]</scope>
    <source>
        <strain evidence="3">sbr112.9</strain>
    </source>
</reference>